<dbReference type="PROSITE" id="PS50865">
    <property type="entry name" value="ZF_MYND_2"/>
    <property type="match status" value="1"/>
</dbReference>
<protein>
    <recommendedName>
        <fullName evidence="5">MYND-type domain-containing protein</fullName>
    </recommendedName>
</protein>
<keyword evidence="2 4" id="KW-0863">Zinc-finger</keyword>
<dbReference type="EMBL" id="HBIJ01011445">
    <property type="protein sequence ID" value="CAE0367074.1"/>
    <property type="molecule type" value="Transcribed_RNA"/>
</dbReference>
<evidence type="ECO:0000256" key="2">
    <source>
        <dbReference type="ARBA" id="ARBA00022771"/>
    </source>
</evidence>
<dbReference type="InterPro" id="IPR002893">
    <property type="entry name" value="Znf_MYND"/>
</dbReference>
<proteinExistence type="predicted"/>
<evidence type="ECO:0000313" key="6">
    <source>
        <dbReference type="EMBL" id="CAE0367074.1"/>
    </source>
</evidence>
<evidence type="ECO:0000256" key="3">
    <source>
        <dbReference type="ARBA" id="ARBA00022833"/>
    </source>
</evidence>
<organism evidence="6">
    <name type="scientific">Aureoumbra lagunensis</name>
    <dbReference type="NCBI Taxonomy" id="44058"/>
    <lineage>
        <taxon>Eukaryota</taxon>
        <taxon>Sar</taxon>
        <taxon>Stramenopiles</taxon>
        <taxon>Ochrophyta</taxon>
        <taxon>Pelagophyceae</taxon>
        <taxon>Pelagomonadales</taxon>
        <taxon>Aureoumbra</taxon>
    </lineage>
</organism>
<evidence type="ECO:0000259" key="5">
    <source>
        <dbReference type="PROSITE" id="PS50865"/>
    </source>
</evidence>
<dbReference type="SUPFAM" id="SSF144232">
    <property type="entry name" value="HIT/MYND zinc finger-like"/>
    <property type="match status" value="1"/>
</dbReference>
<dbReference type="Pfam" id="PF01753">
    <property type="entry name" value="zf-MYND"/>
    <property type="match status" value="1"/>
</dbReference>
<keyword evidence="3" id="KW-0862">Zinc</keyword>
<gene>
    <name evidence="6" type="ORF">ALAG00032_LOCUS7823</name>
</gene>
<dbReference type="AlphaFoldDB" id="A0A7S3JW63"/>
<dbReference type="Gene3D" id="6.10.140.2220">
    <property type="match status" value="1"/>
</dbReference>
<accession>A0A7S3JW63</accession>
<evidence type="ECO:0000256" key="1">
    <source>
        <dbReference type="ARBA" id="ARBA00022723"/>
    </source>
</evidence>
<dbReference type="SUPFAM" id="SSF48452">
    <property type="entry name" value="TPR-like"/>
    <property type="match status" value="1"/>
</dbReference>
<keyword evidence="1" id="KW-0479">Metal-binding</keyword>
<dbReference type="InterPro" id="IPR011990">
    <property type="entry name" value="TPR-like_helical_dom_sf"/>
</dbReference>
<sequence>MEFQVIIAQAKREAPSAYAEINLASNKYAAKGEWEESALAYRRAILKSNNKPKWIMRRYAISGFIDVMLNQLKEKKTATDEDLKLLQQIGHNKFDDEVYIRAEALKALGVMRWDRNDRPGAARAYRECLALEKPDIDVRVFTGVPTLHSSLALITKCQEDAQHNLNVLEGRMQKLPQHLWNHPPKSAVSTHGMSEELRVLYDRGMRLSSANECDECGHTSTEKLKTCSKCRSRFYCSAACQKKAYKRTPNGHRETCRAMNEFRVDDFAQIRGLSKRPELNGLIVRILPPEDTKDNHDKQLDLSKYERLHAMVIPSQNSVHIDNTFQVRPQNLVYISTELRFRDRDDSRIA</sequence>
<reference evidence="6" key="1">
    <citation type="submission" date="2021-01" db="EMBL/GenBank/DDBJ databases">
        <authorList>
            <person name="Corre E."/>
            <person name="Pelletier E."/>
            <person name="Niang G."/>
            <person name="Scheremetjew M."/>
            <person name="Finn R."/>
            <person name="Kale V."/>
            <person name="Holt S."/>
            <person name="Cochrane G."/>
            <person name="Meng A."/>
            <person name="Brown T."/>
            <person name="Cohen L."/>
        </authorList>
    </citation>
    <scope>NUCLEOTIDE SEQUENCE</scope>
    <source>
        <strain evidence="6">CCMP1510</strain>
    </source>
</reference>
<feature type="domain" description="MYND-type" evidence="5">
    <location>
        <begin position="213"/>
        <end position="256"/>
    </location>
</feature>
<dbReference type="GO" id="GO:0008270">
    <property type="term" value="F:zinc ion binding"/>
    <property type="evidence" value="ECO:0007669"/>
    <property type="project" value="UniProtKB-KW"/>
</dbReference>
<name>A0A7S3JW63_9STRA</name>
<evidence type="ECO:0000256" key="4">
    <source>
        <dbReference type="PROSITE-ProRule" id="PRU00134"/>
    </source>
</evidence>